<dbReference type="InterPro" id="IPR015943">
    <property type="entry name" value="WD40/YVTN_repeat-like_dom_sf"/>
</dbReference>
<dbReference type="Pfam" id="PF13570">
    <property type="entry name" value="Beta-prop_ACSF4"/>
    <property type="match status" value="1"/>
</dbReference>
<keyword evidence="2" id="KW-0596">Phosphopantetheine</keyword>
<reference evidence="9" key="1">
    <citation type="submission" date="2022-12" db="EMBL/GenBank/DDBJ databases">
        <title>Draft genome assemblies for two species of Escallonia (Escalloniales).</title>
        <authorList>
            <person name="Chanderbali A."/>
            <person name="Dervinis C."/>
            <person name="Anghel I."/>
            <person name="Soltis D."/>
            <person name="Soltis P."/>
            <person name="Zapata F."/>
        </authorList>
    </citation>
    <scope>NUCLEOTIDE SEQUENCE</scope>
    <source>
        <strain evidence="9">UCBG64.0493</strain>
        <tissue evidence="9">Leaf</tissue>
    </source>
</reference>
<dbReference type="InterPro" id="IPR006162">
    <property type="entry name" value="Ppantetheine_attach_site"/>
</dbReference>
<dbReference type="InterPro" id="IPR045851">
    <property type="entry name" value="AMP-bd_C_sf"/>
</dbReference>
<dbReference type="Pfam" id="PF00550">
    <property type="entry name" value="PP-binding"/>
    <property type="match status" value="1"/>
</dbReference>
<dbReference type="InterPro" id="IPR042099">
    <property type="entry name" value="ANL_N_sf"/>
</dbReference>
<dbReference type="GO" id="GO:0009698">
    <property type="term" value="P:phenylpropanoid metabolic process"/>
    <property type="evidence" value="ECO:0007669"/>
    <property type="project" value="UniProtKB-KW"/>
</dbReference>
<evidence type="ECO:0000259" key="7">
    <source>
        <dbReference type="Pfam" id="PF00550"/>
    </source>
</evidence>
<dbReference type="InterPro" id="IPR000873">
    <property type="entry name" value="AMP-dep_synth/lig_dom"/>
</dbReference>
<evidence type="ECO:0000259" key="6">
    <source>
        <dbReference type="Pfam" id="PF00501"/>
    </source>
</evidence>
<comment type="caution">
    <text evidence="9">The sequence shown here is derived from an EMBL/GenBank/DDBJ whole genome shotgun (WGS) entry which is preliminary data.</text>
</comment>
<evidence type="ECO:0000256" key="2">
    <source>
        <dbReference type="ARBA" id="ARBA00022450"/>
    </source>
</evidence>
<feature type="domain" description="AMP-dependent synthetase/ligase" evidence="6">
    <location>
        <begin position="119"/>
        <end position="410"/>
    </location>
</feature>
<dbReference type="InterPro" id="IPR002372">
    <property type="entry name" value="PQQ_rpt_dom"/>
</dbReference>
<evidence type="ECO:0000256" key="3">
    <source>
        <dbReference type="ARBA" id="ARBA00022553"/>
    </source>
</evidence>
<dbReference type="PROSITE" id="PS00012">
    <property type="entry name" value="PHOSPHOPANTETHEINE"/>
    <property type="match status" value="1"/>
</dbReference>
<dbReference type="InterPro" id="IPR036736">
    <property type="entry name" value="ACP-like_sf"/>
</dbReference>
<dbReference type="InterPro" id="IPR018391">
    <property type="entry name" value="PQQ_b-propeller_rpt"/>
</dbReference>
<dbReference type="SUPFAM" id="SSF56801">
    <property type="entry name" value="Acetyl-CoA synthetase-like"/>
    <property type="match status" value="1"/>
</dbReference>
<dbReference type="Proteomes" id="UP001188597">
    <property type="component" value="Unassembled WGS sequence"/>
</dbReference>
<accession>A0AA88V9P7</accession>
<dbReference type="GO" id="GO:0043041">
    <property type="term" value="P:amino acid activation for nonribosomal peptide biosynthetic process"/>
    <property type="evidence" value="ECO:0007669"/>
    <property type="project" value="TreeGrafter"/>
</dbReference>
<evidence type="ECO:0000259" key="8">
    <source>
        <dbReference type="Pfam" id="PF13570"/>
    </source>
</evidence>
<dbReference type="Pfam" id="PF00501">
    <property type="entry name" value="AMP-binding"/>
    <property type="match status" value="1"/>
</dbReference>
<gene>
    <name evidence="9" type="ORF">RJ639_018691</name>
</gene>
<name>A0AA88V9P7_9ASTE</name>
<dbReference type="SMART" id="SM00564">
    <property type="entry name" value="PQQ"/>
    <property type="match status" value="5"/>
</dbReference>
<dbReference type="Gene3D" id="2.130.10.10">
    <property type="entry name" value="YVTN repeat-like/Quinoprotein amine dehydrogenase"/>
    <property type="match status" value="2"/>
</dbReference>
<dbReference type="SUPFAM" id="SSF50998">
    <property type="entry name" value="Quinoprotein alcohol dehydrogenase-like"/>
    <property type="match status" value="1"/>
</dbReference>
<keyword evidence="3" id="KW-0597">Phosphoprotein</keyword>
<organism evidence="9 10">
    <name type="scientific">Escallonia herrerae</name>
    <dbReference type="NCBI Taxonomy" id="1293975"/>
    <lineage>
        <taxon>Eukaryota</taxon>
        <taxon>Viridiplantae</taxon>
        <taxon>Streptophyta</taxon>
        <taxon>Embryophyta</taxon>
        <taxon>Tracheophyta</taxon>
        <taxon>Spermatophyta</taxon>
        <taxon>Magnoliopsida</taxon>
        <taxon>eudicotyledons</taxon>
        <taxon>Gunneridae</taxon>
        <taxon>Pentapetalae</taxon>
        <taxon>asterids</taxon>
        <taxon>campanulids</taxon>
        <taxon>Escalloniales</taxon>
        <taxon>Escalloniaceae</taxon>
        <taxon>Escallonia</taxon>
    </lineage>
</organism>
<evidence type="ECO:0000256" key="1">
    <source>
        <dbReference type="ARBA" id="ARBA00004930"/>
    </source>
</evidence>
<dbReference type="Gene3D" id="3.40.50.12780">
    <property type="entry name" value="N-terminal domain of ligase-like"/>
    <property type="match status" value="1"/>
</dbReference>
<keyword evidence="10" id="KW-1185">Reference proteome</keyword>
<comment type="pathway">
    <text evidence="1">Phytoalexin biosynthesis; 3,4',5-trihydroxystilbene biosynthesis; 3,4',5-trihydroxystilbene from trans-4-coumarate: step 1/2.</text>
</comment>
<dbReference type="InterPro" id="IPR011047">
    <property type="entry name" value="Quinoprotein_ADH-like_sf"/>
</dbReference>
<feature type="region of interest" description="Disordered" evidence="5">
    <location>
        <begin position="81"/>
        <end position="102"/>
    </location>
</feature>
<dbReference type="PROSITE" id="PS00455">
    <property type="entry name" value="AMP_BINDING"/>
    <property type="match status" value="1"/>
</dbReference>
<dbReference type="PANTHER" id="PTHR44394:SF1">
    <property type="entry name" value="BETA-ALANINE-ACTIVATING ENZYME"/>
    <property type="match status" value="1"/>
</dbReference>
<evidence type="ECO:0000313" key="10">
    <source>
        <dbReference type="Proteomes" id="UP001188597"/>
    </source>
</evidence>
<proteinExistence type="predicted"/>
<dbReference type="InterPro" id="IPR009081">
    <property type="entry name" value="PP-bd_ACP"/>
</dbReference>
<dbReference type="InterPro" id="IPR020845">
    <property type="entry name" value="AMP-binding_CS"/>
</dbReference>
<sequence>MHAPIVITTAAAGIGDCGWIQLAKLAPHFFLESELVVHSSCVYNSAHVVFALAYQNNNFGFVPGPISGKLSVHDSVSECSTSSSPGVQRSAGFPECSTPSSPGIQRSAEYPKKYTPRIVGIFVVPSVNYIISVLSVLRCGEAFVPLDPSWPQERILSIVSSSEADLILDKSHWLVNCSSRPILLISAKDSLEEHAAPSQLAWPCESERPSLFCYLMYTSGSTGKPKGVCGTESGLLNCFLWMQELYPLHGEELLLFKTSISFIDHLQEFLGALLTSCTLAYSINRLVSVPSLMRAILPALQSQGPSNMKIRSSLKMLVLSGEILHLSLWDLLSKLLPDTAILNLYGSTEVSGDCTYYDCKSLPLILESEALSSVPIGMPIPNCDVVLVGEDASDQGEIYVGGLCVATGYFNFPSILPLDHVELPQNFCFCSPVNEQGSRHYFRTGDFARQLQNGDMVFLGRKDRTIKVNGQRIALEEIERQGEAAVLEAYLIIKQKDEYTESLRSSIRSWMVKKLPLAMIPNQFFFTKSFPVSSSGKVEYKLLGDTRCSMAHVHSENEEFPNRDLLRVIKETFCEALMVEKVSSDDNFFAMGGDSIAAAHASHKLGINMTLLYTFPSPLKLQKVLEKEGLRNRDSRVDADQPVLKMKAPKESMPLSLYSRAPDLYKSKPHGRSRTTRSSTADYHPLKYMKMDSCINSKGVGPGDVYAWKSISIPKACSFSRCNKVVHQQKSEVKSLCQAWSKEIPGDKEVRMRELWKVYMESCVDASPLVVYREGDISLFIGSHSHNFLCIDAKSGFIKWVVKLEGRVECSAAIVGDFSLVVVGCYSGNIYFLDFLNGNIQWTFQTSGSKVTTIGRQLQELGLLHCGGSIYGSPAINEVGNKLYVASTSGRVTAVSITALPFSKLWQQDLGAPVFGSLSINSSNGNVICCMVNGHVVSLDTSGSIVWSAVSGGPIFSGPCISHTLPSEVLVCSRDGNIYCFELEKGHLRWKHNVGDPITSSAYVDEHLQLDFQLSHLPDRLVCVCASSGSIHLLRINLELFEETKGRRNTFVQEFARLDLQGDIFSSPVMIGGRVLVGCSYDYVHCICIEGHISVDT</sequence>
<dbReference type="Gene3D" id="3.30.300.30">
    <property type="match status" value="1"/>
</dbReference>
<evidence type="ECO:0000256" key="4">
    <source>
        <dbReference type="ARBA" id="ARBA00023051"/>
    </source>
</evidence>
<dbReference type="Gene3D" id="1.10.1200.10">
    <property type="entry name" value="ACP-like"/>
    <property type="match status" value="1"/>
</dbReference>
<dbReference type="FunFam" id="2.130.10.10:FF:000883">
    <property type="entry name" value="Putative acyl-activating enzyme 19"/>
    <property type="match status" value="1"/>
</dbReference>
<dbReference type="PANTHER" id="PTHR44394">
    <property type="entry name" value="BETA-ALANINE-ACTIVATING ENZYME"/>
    <property type="match status" value="1"/>
</dbReference>
<feature type="domain" description="Pyrrolo-quinoline quinone repeat" evidence="8">
    <location>
        <begin position="864"/>
        <end position="1087"/>
    </location>
</feature>
<evidence type="ECO:0008006" key="11">
    <source>
        <dbReference type="Google" id="ProtNLM"/>
    </source>
</evidence>
<dbReference type="AlphaFoldDB" id="A0AA88V9P7"/>
<feature type="domain" description="Carrier" evidence="7">
    <location>
        <begin position="568"/>
        <end position="605"/>
    </location>
</feature>
<keyword evidence="4" id="KW-0587">Phenylpropanoid metabolism</keyword>
<evidence type="ECO:0000313" key="9">
    <source>
        <dbReference type="EMBL" id="KAK3003938.1"/>
    </source>
</evidence>
<dbReference type="InterPro" id="IPR052091">
    <property type="entry name" value="Beta-ala_Activ/Resist"/>
</dbReference>
<protein>
    <recommendedName>
        <fullName evidence="11">4-coumarate--CoA ligase</fullName>
    </recommendedName>
</protein>
<dbReference type="SUPFAM" id="SSF47336">
    <property type="entry name" value="ACP-like"/>
    <property type="match status" value="1"/>
</dbReference>
<evidence type="ECO:0000256" key="5">
    <source>
        <dbReference type="SAM" id="MobiDB-lite"/>
    </source>
</evidence>
<dbReference type="EMBL" id="JAVXUP010002340">
    <property type="protein sequence ID" value="KAK3003938.1"/>
    <property type="molecule type" value="Genomic_DNA"/>
</dbReference>